<organism evidence="2 3">
    <name type="scientific">Arabidopsis thaliana x Arabidopsis arenosa</name>
    <dbReference type="NCBI Taxonomy" id="1240361"/>
    <lineage>
        <taxon>Eukaryota</taxon>
        <taxon>Viridiplantae</taxon>
        <taxon>Streptophyta</taxon>
        <taxon>Embryophyta</taxon>
        <taxon>Tracheophyta</taxon>
        <taxon>Spermatophyta</taxon>
        <taxon>Magnoliopsida</taxon>
        <taxon>eudicotyledons</taxon>
        <taxon>Gunneridae</taxon>
        <taxon>Pentapetalae</taxon>
        <taxon>rosids</taxon>
        <taxon>malvids</taxon>
        <taxon>Brassicales</taxon>
        <taxon>Brassicaceae</taxon>
        <taxon>Camelineae</taxon>
        <taxon>Arabidopsis</taxon>
    </lineage>
</organism>
<feature type="region of interest" description="Disordered" evidence="1">
    <location>
        <begin position="21"/>
        <end position="47"/>
    </location>
</feature>
<sequence>MLIRYHGCFLRDSPALLSGDSPPFHSLLRPSPASSVTSPSSTSDVKGKSDLKDFLAIDDFDTGLAMKNGP</sequence>
<dbReference type="EMBL" id="JAEFBK010000012">
    <property type="protein sequence ID" value="KAG7539986.1"/>
    <property type="molecule type" value="Genomic_DNA"/>
</dbReference>
<evidence type="ECO:0000313" key="2">
    <source>
        <dbReference type="EMBL" id="KAG7539986.1"/>
    </source>
</evidence>
<comment type="caution">
    <text evidence="2">The sequence shown here is derived from an EMBL/GenBank/DDBJ whole genome shotgun (WGS) entry which is preliminary data.</text>
</comment>
<dbReference type="Proteomes" id="UP000694240">
    <property type="component" value="Chromosome 12"/>
</dbReference>
<gene>
    <name evidence="2" type="ORF">ISN45_Aa07g002480</name>
</gene>
<dbReference type="AlphaFoldDB" id="A0A8T1XZ61"/>
<reference evidence="2 3" key="1">
    <citation type="submission" date="2020-12" db="EMBL/GenBank/DDBJ databases">
        <title>Concerted genomic and epigenomic changes stabilize Arabidopsis allopolyploids.</title>
        <authorList>
            <person name="Chen Z."/>
        </authorList>
    </citation>
    <scope>NUCLEOTIDE SEQUENCE [LARGE SCALE GENOMIC DNA]</scope>
    <source>
        <strain evidence="2">Allo738</strain>
        <tissue evidence="2">Leaf</tissue>
    </source>
</reference>
<evidence type="ECO:0000313" key="3">
    <source>
        <dbReference type="Proteomes" id="UP000694240"/>
    </source>
</evidence>
<evidence type="ECO:0000256" key="1">
    <source>
        <dbReference type="SAM" id="MobiDB-lite"/>
    </source>
</evidence>
<feature type="compositionally biased region" description="Low complexity" evidence="1">
    <location>
        <begin position="30"/>
        <end position="43"/>
    </location>
</feature>
<proteinExistence type="predicted"/>
<keyword evidence="3" id="KW-1185">Reference proteome</keyword>
<protein>
    <submittedName>
        <fullName evidence="2">Uncharacterized protein</fullName>
    </submittedName>
</protein>
<name>A0A8T1XZ61_9BRAS</name>
<accession>A0A8T1XZ61</accession>